<gene>
    <name evidence="2" type="ORF">O4J56_14005</name>
</gene>
<comment type="caution">
    <text evidence="2">The sequence shown here is derived from an EMBL/GenBank/DDBJ whole genome shotgun (WGS) entry which is preliminary data.</text>
</comment>
<feature type="transmembrane region" description="Helical" evidence="1">
    <location>
        <begin position="312"/>
        <end position="338"/>
    </location>
</feature>
<keyword evidence="3" id="KW-1185">Reference proteome</keyword>
<keyword evidence="1" id="KW-1133">Transmembrane helix</keyword>
<feature type="transmembrane region" description="Helical" evidence="1">
    <location>
        <begin position="140"/>
        <end position="165"/>
    </location>
</feature>
<feature type="transmembrane region" description="Helical" evidence="1">
    <location>
        <begin position="208"/>
        <end position="232"/>
    </location>
</feature>
<feature type="transmembrane region" description="Helical" evidence="1">
    <location>
        <begin position="408"/>
        <end position="429"/>
    </location>
</feature>
<sequence length="538" mass="54233">MSAAVVAPRAGAGTGGPLTGTLLLARTLLRRDRIGLAVWLLAGWAVAAARAGGTYEVLYPTAAARQDRYDQVMTDVPMYLLFQGPAYGTGLDALLVQESFGAATLLAALGAVVLVVRYTRTDEQEGRRELVGATAVGRHAPLAAALAVVGAGGVLMGALTAATMAASGMPAAGSVLFGAVVAGAVGVAAAMAAVAAQVSASPRAAASGAFALFVALHFVRGVSDLGGPGLGWLGWLTPNGWMQRTRPFAGDLWWPLLLVAALAAVLVWAAFTLSDRRDPGSGLLAARPGRARAPRTLSGPVGLAWRLHRSSLAAWTAATAAVCLPAALAGSAAMGQYAVGERMRSWAAAGSVAPSDVLFVYIAFTTVFPISLYAVRAVLRIRSEEADGHAALLLAGPVGRVRWAAGHLAVALAAPVVLLTVVGLCFGAGAADAGALLATVLRLVPAVWVIVGVAAAACGLAGRAAPAVAYGALAVALTVEFGQHLGWPEWLFLALSPFAHVLPFLGTPGAPVLAALAALGLGLCAVGLFGLGRRDLGA</sequence>
<feature type="transmembrane region" description="Helical" evidence="1">
    <location>
        <begin position="467"/>
        <end position="487"/>
    </location>
</feature>
<evidence type="ECO:0000313" key="3">
    <source>
        <dbReference type="Proteomes" id="UP001527866"/>
    </source>
</evidence>
<feature type="transmembrane region" description="Helical" evidence="1">
    <location>
        <begin position="252"/>
        <end position="271"/>
    </location>
</feature>
<dbReference type="Proteomes" id="UP001527866">
    <property type="component" value="Unassembled WGS sequence"/>
</dbReference>
<feature type="transmembrane region" description="Helical" evidence="1">
    <location>
        <begin position="358"/>
        <end position="379"/>
    </location>
</feature>
<feature type="transmembrane region" description="Helical" evidence="1">
    <location>
        <begin position="171"/>
        <end position="196"/>
    </location>
</feature>
<feature type="transmembrane region" description="Helical" evidence="1">
    <location>
        <begin position="100"/>
        <end position="119"/>
    </location>
</feature>
<feature type="transmembrane region" description="Helical" evidence="1">
    <location>
        <begin position="435"/>
        <end position="460"/>
    </location>
</feature>
<evidence type="ECO:0000313" key="2">
    <source>
        <dbReference type="EMBL" id="MDA2811751.1"/>
    </source>
</evidence>
<keyword evidence="1" id="KW-0472">Membrane</keyword>
<name>A0ABT4U470_9ACTN</name>
<evidence type="ECO:0000256" key="1">
    <source>
        <dbReference type="SAM" id="Phobius"/>
    </source>
</evidence>
<accession>A0ABT4U470</accession>
<dbReference type="EMBL" id="JAQFWQ010000035">
    <property type="protein sequence ID" value="MDA2811751.1"/>
    <property type="molecule type" value="Genomic_DNA"/>
</dbReference>
<feature type="transmembrane region" description="Helical" evidence="1">
    <location>
        <begin position="512"/>
        <end position="532"/>
    </location>
</feature>
<proteinExistence type="predicted"/>
<dbReference type="RefSeq" id="WP_270686205.1">
    <property type="nucleotide sequence ID" value="NZ_JAQFWQ010000035.1"/>
</dbReference>
<protein>
    <submittedName>
        <fullName evidence="2">Antibiotic ABC transporter</fullName>
    </submittedName>
</protein>
<feature type="transmembrane region" description="Helical" evidence="1">
    <location>
        <begin position="34"/>
        <end position="52"/>
    </location>
</feature>
<keyword evidence="1" id="KW-0812">Transmembrane</keyword>
<organism evidence="2 3">
    <name type="scientific">Nocardiopsis endophytica</name>
    <dbReference type="NCBI Taxonomy" id="3018445"/>
    <lineage>
        <taxon>Bacteria</taxon>
        <taxon>Bacillati</taxon>
        <taxon>Actinomycetota</taxon>
        <taxon>Actinomycetes</taxon>
        <taxon>Streptosporangiales</taxon>
        <taxon>Nocardiopsidaceae</taxon>
        <taxon>Nocardiopsis</taxon>
    </lineage>
</organism>
<reference evidence="2 3" key="1">
    <citation type="submission" date="2023-01" db="EMBL/GenBank/DDBJ databases">
        <title>Draft genome sequence of Nocardiopsis sp. RSe5-2 isolated from halophytes.</title>
        <authorList>
            <person name="Duangmal K."/>
            <person name="Chantavorakit T."/>
        </authorList>
    </citation>
    <scope>NUCLEOTIDE SEQUENCE [LARGE SCALE GENOMIC DNA]</scope>
    <source>
        <strain evidence="2 3">RSe5-2</strain>
    </source>
</reference>